<feature type="domain" description="VWFA" evidence="12">
    <location>
        <begin position="4677"/>
        <end position="4875"/>
    </location>
</feature>
<feature type="compositionally biased region" description="Basic and acidic residues" evidence="11">
    <location>
        <begin position="4507"/>
        <end position="4520"/>
    </location>
</feature>
<evidence type="ECO:0000256" key="6">
    <source>
        <dbReference type="ARBA" id="ARBA00022741"/>
    </source>
</evidence>
<dbReference type="FunFam" id="3.40.50.300:FF:000712">
    <property type="entry name" value="Midasin"/>
    <property type="match status" value="1"/>
</dbReference>
<accession>A0A8H3FI55</accession>
<dbReference type="FunFam" id="3.40.50.300:FF:000582">
    <property type="entry name" value="Midasin"/>
    <property type="match status" value="1"/>
</dbReference>
<feature type="compositionally biased region" description="Acidic residues" evidence="11">
    <location>
        <begin position="4521"/>
        <end position="4532"/>
    </location>
</feature>
<keyword evidence="6 10" id="KW-0547">Nucleotide-binding</keyword>
<feature type="region of interest" description="Disordered" evidence="11">
    <location>
        <begin position="4107"/>
        <end position="4126"/>
    </location>
</feature>
<dbReference type="OrthoDB" id="5186at2759"/>
<dbReference type="FunFam" id="3.40.50.300:FF:000142">
    <property type="entry name" value="Midasin"/>
    <property type="match status" value="1"/>
</dbReference>
<reference evidence="13" key="1">
    <citation type="submission" date="2021-03" db="EMBL/GenBank/DDBJ databases">
        <authorList>
            <person name="Tagirdzhanova G."/>
        </authorList>
    </citation>
    <scope>NUCLEOTIDE SEQUENCE</scope>
</reference>
<dbReference type="PANTHER" id="PTHR48103:SF2">
    <property type="entry name" value="MIDASIN"/>
    <property type="match status" value="1"/>
</dbReference>
<feature type="compositionally biased region" description="Polar residues" evidence="11">
    <location>
        <begin position="4343"/>
        <end position="4355"/>
    </location>
</feature>
<dbReference type="GO" id="GO:0000055">
    <property type="term" value="P:ribosomal large subunit export from nucleus"/>
    <property type="evidence" value="ECO:0007669"/>
    <property type="project" value="TreeGrafter"/>
</dbReference>
<dbReference type="Proteomes" id="UP000664169">
    <property type="component" value="Unassembled WGS sequence"/>
</dbReference>
<dbReference type="PANTHER" id="PTHR48103">
    <property type="entry name" value="MIDASIN-RELATED"/>
    <property type="match status" value="1"/>
</dbReference>
<protein>
    <recommendedName>
        <fullName evidence="4 10">Midasin</fullName>
    </recommendedName>
</protein>
<dbReference type="PIRSF" id="PIRSF010340">
    <property type="entry name" value="Midasin"/>
    <property type="match status" value="1"/>
</dbReference>
<evidence type="ECO:0000256" key="8">
    <source>
        <dbReference type="ARBA" id="ARBA00023186"/>
    </source>
</evidence>
<dbReference type="Pfam" id="PF17865">
    <property type="entry name" value="AAA_lid_5"/>
    <property type="match status" value="1"/>
</dbReference>
<dbReference type="InterPro" id="IPR036465">
    <property type="entry name" value="vWFA_dom_sf"/>
</dbReference>
<dbReference type="InterPro" id="IPR041190">
    <property type="entry name" value="Midasin_AAA_lid_5"/>
</dbReference>
<dbReference type="Gene3D" id="3.40.50.410">
    <property type="entry name" value="von Willebrand factor, type A domain"/>
    <property type="match status" value="1"/>
</dbReference>
<evidence type="ECO:0000256" key="3">
    <source>
        <dbReference type="ARBA" id="ARBA00007188"/>
    </source>
</evidence>
<dbReference type="InterPro" id="IPR012099">
    <property type="entry name" value="Midasin"/>
</dbReference>
<dbReference type="SMART" id="SM00382">
    <property type="entry name" value="AAA"/>
    <property type="match status" value="6"/>
</dbReference>
<dbReference type="InterPro" id="IPR048617">
    <property type="entry name" value="MDN1_AAA_lid_4"/>
</dbReference>
<proteinExistence type="inferred from homology"/>
<dbReference type="SUPFAM" id="SSF52540">
    <property type="entry name" value="P-loop containing nucleoside triphosphate hydrolases"/>
    <property type="match status" value="6"/>
</dbReference>
<name>A0A8H3FI55_9LECA</name>
<dbReference type="Gene3D" id="3.40.50.300">
    <property type="entry name" value="P-loop containing nucleotide triphosphate hydrolases"/>
    <property type="match status" value="6"/>
</dbReference>
<feature type="compositionally biased region" description="Acidic residues" evidence="11">
    <location>
        <begin position="4132"/>
        <end position="4171"/>
    </location>
</feature>
<dbReference type="InterPro" id="IPR003593">
    <property type="entry name" value="AAA+_ATPase"/>
</dbReference>
<evidence type="ECO:0000256" key="11">
    <source>
        <dbReference type="SAM" id="MobiDB-lite"/>
    </source>
</evidence>
<feature type="compositionally biased region" description="Basic and acidic residues" evidence="11">
    <location>
        <begin position="4471"/>
        <end position="4482"/>
    </location>
</feature>
<evidence type="ECO:0000256" key="5">
    <source>
        <dbReference type="ARBA" id="ARBA00022553"/>
    </source>
</evidence>
<dbReference type="FunFam" id="3.40.50.300:FF:001368">
    <property type="entry name" value="Midasin"/>
    <property type="match status" value="1"/>
</dbReference>
<dbReference type="GO" id="GO:0005524">
    <property type="term" value="F:ATP binding"/>
    <property type="evidence" value="ECO:0007669"/>
    <property type="project" value="UniProtKB-KW"/>
</dbReference>
<comment type="caution">
    <text evidence="13">The sequence shown here is derived from an EMBL/GenBank/DDBJ whole genome shotgun (WGS) entry which is preliminary data.</text>
</comment>
<evidence type="ECO:0000256" key="4">
    <source>
        <dbReference type="ARBA" id="ARBA00017143"/>
    </source>
</evidence>
<sequence>MTDCSWDSQVLALSPEAVSSLPGDVLEILTHGTNTEYLTSLSRLALDPSWTELIFSSYEPLFLDLVGRWTAETQEGITSSLNILTALSKVLSFCPRLATCVQEITSHPRQDIFCSAGRPNPAISLSDIPSNSLCQLLVLLLRLLAFDEHGFCSLVTPVQIQELCSHVELHIRYLACRVLGLLLHFTDKATASHVERYCGVAAPHGDLDGKQIDFRFYDAWEDQRIQKLQRLVMTGKKLRSNSVSKRIINNSDLCARVTNFAGYLAIVSGSGSLESDTIVATPVAQRNLKKVAESVCSNHATLVIGTAGSGKTALIDEVAKRFQQSSRMLTLYLNAQTDAKLLIGLYTSVVETGSFKWQPGVLTKAVLEGRWILIEDLDRAPSEVISVLLPLFDTGKLMVPNLGGAIRAAPGFKLIGTIRSSINSQGEESPIPNVLGIRHWNKVFLEQYLLHDLQQIISTSFPLLLLLSDRIMSMYNAISQYAQQNQTVRSGLRSPSLQELLRFCTRSSTLLNESGVFRESSAFPEAANTQIFLEAVDSFCAGISVEAIKSQMISIIAQELYVSAENVRFCVELRVPSHERKANGIKYGRVEFQLPQRLSTNKNSVRRQKIKRPFAQTSHSLRILESIASAVKFKTPCLLVGETGTGKTTIVQELADATGQKLFVVNLSQQSEVGDLFGGFKPVTLRALATPIKDEFDVLFDTTLKSNKNEKFLTTLARNFTKGQWSRVLRLWQEASKTAITALEQQTAKDDNPSKKRKLDVYETRRLSGRWQQLISDLEIFRKHIQSGSKGFAFSYMESNLVKAVRNGHWILLDEFNLAPQDTLESLADLLPANRHKMPSILLGDSGDIQRVTAHPDFRVFAAMNPATDVGKRDLPPGIRSRFAEYYISSCEDDCDSLVQICSAYLGDYVLSDRRIAHDVATLHQSIRALGTDNRLVDGAGQKPHFTLRSLSRTLMYATDIAKTYGIRRSLYEGFCMSFLTLLDRASIALVSPLIYQNLLTSHRNARSILHQIPKCPGENSKYVQFRHYWMAKGPFPVIEQPHYIITPFVEANLLNLVRATSSKRYPILLQGPTSSGKTSMIEYLANISGNKFVRINNHEHTDLQEYLGTYVSGLHGLSFQDGILVKALREGHWLVLDELNLAPTDILEALNRLLDDNRELLIPETQEVVRPHPDFMLFATQNPPGLYGGRKVLSRAFRNRFLELHFDDIPEDELETILRERSQIAPSFCNKIVEVYKRLAILRQTNRLFEQKNSFATLRDLFRWAFRDADNAEQLAINGFMLLCERIRDPSERDSIRSTIEEVMKIKIDETKLYALSHSQKEQIKRSGDLAKQVTMTKAMSRLYVLIAAALRHNEPVLLIGNTGCGKTTVCQMVAESMSTTLHILNAHQNTETGDIIGAQRPVRNRQQTISDLHTALQKLTKHNSKAPINHASTLEDLLVYYDKLSVMDKSQILPERHHEIDSLIAKSKALFEWADGILVTAMRAGHHFLLDEISLADDAVLERLNSVLETSRSLLLAEKGGTDAMITAHNDFQFLATMNPGGDYGKKELSPALRNRFTEIWVPELSDEEDVLSIINSKLINSLQELARPIASFARWFDRYCGENKAAPSLRQILALIEFLNLRQEIDTNTDLSIVHGAAMVYIDGIGADPAAKLYLSNDDISSKRTACLDQLSDLFGIAAHDIYYARYEILIQKNALCVGPFTIVGNNNTAQSVNFNLEAPTTIRNTLRVVRGLQIPKPILVEGSPGVGKTSLIEAIARKLGIPLTRINLSEQTDLMDLFGSDVPVENGSVGQFEWRDAPFLTAMQKGEWVLLDEMNLASQSVLEGLNACLDHRGQIYIPELDRSFFKHPQFTLFAAQNPHAQGGGRKGLPASFVNRFTLVYADPLITEDMVQISASMFPNIDASTISALASYIFSLNSFIANSQAAPTAGGPWEFNLRDLLRWLSLMSKSNSALSAANLGDFEDMFVLGRFRDLKAVEAVKTGVRSPFMDTSRTRTRYRNLGNNFIQCGFGFLQMFPIGGETVHIPGGESLAVLESVMIAVEQNWPCLLVGSSGSGKSRLLHGLASTCGADVVTLALNNAMDTMDIIGGYEQVDFTRHLKSLLLDVAQELRLLWAQSDSETFTARIASAWLALNDCDQNPQLLLDKLNYLVSTNCASLEVLSAELDILVQRMKNNQQAQFEWVDGALIKAMERGNWLILDNANLCNASVLDRLNALLEPAGILSLNEHRLEDGSPRSVSRHPNFRLFLTMDPRHGELSRAMRNRCVEVYQPAMDESTNSYKIDRVRPAWRQPRSSTLSKFDWGNLPSSQRESLLDITLSRYSIAEHLNFDALIDQVSKGLYSTQPQLQSLIRSAQQIFAMAFGRPSILDLLQQIHLDFLRLSYFDSKDLALALTEQPVDLTANTALTSMYAKRGALDTLVSFSELIEARLKLGRVQQNLVKIQDSLPHGSKQDLTRLERSVLVTSDRKFSNDSTAPVASMLNDLIIDLESQLDVKILSNIPEIQAVTKLTEFCQDLLDFTHCRDIDEGKLFAYVRLGRMLLQQQESTNASYSSYKILQHKLMLFGNVRVNQDMEPLWNYFKPKIFKSAQQLSQISKFQEIAMRLNNVVWKSSVTIKSIIELKATFFSIDSEYGDEQLWRLKEIEELVCQQEKDKHLEPFPIKLYFEDTYATLKQCTNIGSPTVLQYGLDELSVLGDESLPSARNAGISGANQSILLDLPSLFGSIEHDAYLSALRGDFSAGLVQKLQGVTSIPLRRLFRFQEEMILLCKHISDKTSKIVDSPYQKICLMFGQLMLDMLNAHQHLLEATSFTDWSTYIQALLDETISHPQKLHPSPLVAINNSAGHQASAVQNLLLQSLQLLTGIRKTDRVVPTNWSAMGNAWIHFSLTCLNLYLPDHPFDPALGPKLIHERWLRRKGELENQLAAFQLYESLIPGQPVDFRRRLLHEKLDALGEEPKKSLIVRPERSQIVELHAELLNIQRTVLKRVENGKLQALLDDSRQLDELRRHVQANIRRFSTGYEGYYDIAKPAISFLQALDVGLSLLSLSKNSETIFSVRQRGAHSSIDIFGLDLKYILRETPHRSLALSTAALDHRYVHLVYFRLYREIQDISPDSIAVVVADLFRQFYEEWKTKLSEEQTREAAQSSLYHFQDKHELSDADGDSLTALFPTFDQEDGRTSTSPRQSSPALLAQLLADLQAQIFLENKHDHASLAEFLVDVQERTLKACPPSKKHFYPFDNLDTLPSVLLALDKSHRYITNSDSQQGPPDFYNEPNLPAASKLIVLGRNVRSCFRNIQEAWPEHAIPGLILQTLEEILDCKHSEPLAKLITLAEKLHGFIHEWQSIASREFSAAALYDELTQLIISWRRIELSSWSRLLDREEEVNLQEAKSWWFIAYEAILHPLTDAQVSSEEAKRFSIQLSSELQNFIKTANLGQFATRLNILKSCGRQAAAMSQRFPLFNPVAAALSNNVDFFARWQQIVQDRIKQQRLQLDAKMRDIILLASWKDINIEALRASSRRSHVALFKIVKKYREVLATSVEPLLVSAPGHQTQLRHNTAHVSWLNLENDTERAISVCSMHWPDLSKSSKWIANPLDTASLMARVGKVPTMEFQPVLWLNSFINNLQNAIKSLQQETPSTLTAENKTIVKHLKARKRNLLTDTLRELRQMGIRSNLNDGALQNQSTTSKILAILEHRQELSVAREDFYAMLDNTSQIRSSAGKQTNDLSPQEATRSIGFLDGLLSQLITQHHNICSFLEELDLCDSILVQLNKLWQPAKYSVLLSADDEITIDTISKRLRWLLATLGLAIQLIDALTSMGQEDFTNIRDAFFCHEMSLKSLLTDLMECPNLLSAQLKTSNQADFLVKVTQRLHQLSVFVTETIDLSPNLRFILIHILPWLDLHNPIDSPLPLSSFERQQDSVEKNGLSPIQEINPSDLDNIVKQLLVGLQQYRSALDALSKSNDEAAWLIKHDEVLKTAGKSMHITSIMNNIRLVLLSKVYSTDQTLARACAISGLVLPVLQQYRNSFVEALNHRIDGYITLCRLANVLSASLQQLLTQGFCTPKEKSQLEQDTNQTDGVGLGEGEGAEDISKDVQDDEDLAELAQNAQSKQENSSNDHKADNEDDAVDLGEEDLDGQLDSEGEEGQGDENEGADKTEEDISEEVGDVDSLDPSAVDEKLWEDEADKEHKEKEGKAEGKQTKSNHAGPEDTPDDADTLSDAGSGSENLDEHTLDAEGKDPIDDYVNKEDNLELPEDMQMDSSKPLESDEDTVDGLSESSEQEVGEDDAQTDPDQNEMEIDDSNIHNADESGEGEEDVDQELQILGAEEEGTDTMEEEITKLQPDQPSMSNNTDSSRLDDQLGSGVDALQNEHKEEEAHGDHHNVGPNVSDTKAEDSSATRTAAQHGELAQNEPETTSKQSEHGQNEPEQLASAADPFRKLGEALEKWRRSQHIHEASQHQEQESSEQYDDVQHLNAEDSKSDAQVLGPATEDEVHALDENELAMEVDTKVPDPDSKVDGFDADEESSESEELNQPSRDTIEKADTFIGSRELGDKEHKPGQNMADYHHEARMEEKIDDIDTELSEIKLQASSDPTKSNEEARKLWQQCENTTGDLSLILTEQLRLILAPSLATKMRGDFRTGKRLNIKRIIPYIASGYKRDKIWMRRSVPSKRNYQIMLAVDDSKSMTESGGNKLAFEALALLSRSLTMLEVGQICIVSFGEHFRIAHNFDQQFSTEAAVAAFQHFNFNQTKTNVQNLMARSLEVFRDARARQASSNTDLWQLQLIISDGVCEDHEGIRRLVREAHEERIMIVFAVINSAGNHSILNMTQASFEPDENGETKLRIKRYLEGFPFPYYLIVGDVKNLPGVLSTALRQWFAEVVES</sequence>
<feature type="compositionally biased region" description="Basic and acidic residues" evidence="11">
    <location>
        <begin position="4370"/>
        <end position="4384"/>
    </location>
</feature>
<dbReference type="PROSITE" id="PS50234">
    <property type="entry name" value="VWFA"/>
    <property type="match status" value="1"/>
</dbReference>
<feature type="compositionally biased region" description="Acidic residues" evidence="11">
    <location>
        <begin position="4327"/>
        <end position="4337"/>
    </location>
</feature>
<keyword evidence="5" id="KW-0597">Phosphoprotein</keyword>
<dbReference type="Pfam" id="PF21108">
    <property type="entry name" value="MDN1_4th"/>
    <property type="match status" value="1"/>
</dbReference>
<dbReference type="CDD" id="cd00009">
    <property type="entry name" value="AAA"/>
    <property type="match status" value="1"/>
</dbReference>
<evidence type="ECO:0000259" key="12">
    <source>
        <dbReference type="PROSITE" id="PS50234"/>
    </source>
</evidence>
<dbReference type="InterPro" id="IPR040848">
    <property type="entry name" value="AAA_lid_7"/>
</dbReference>
<feature type="region of interest" description="Disordered" evidence="11">
    <location>
        <begin position="4132"/>
        <end position="4542"/>
    </location>
</feature>
<dbReference type="InterPro" id="IPR027417">
    <property type="entry name" value="P-loop_NTPase"/>
</dbReference>
<feature type="compositionally biased region" description="Basic and acidic residues" evidence="11">
    <location>
        <begin position="4187"/>
        <end position="4201"/>
    </location>
</feature>
<dbReference type="InterPro" id="IPR011704">
    <property type="entry name" value="ATPase_dyneun-rel_AAA"/>
</dbReference>
<evidence type="ECO:0000256" key="9">
    <source>
        <dbReference type="ARBA" id="ARBA00023242"/>
    </source>
</evidence>
<evidence type="ECO:0000256" key="10">
    <source>
        <dbReference type="PIRNR" id="PIRNR010340"/>
    </source>
</evidence>
<evidence type="ECO:0000256" key="7">
    <source>
        <dbReference type="ARBA" id="ARBA00022840"/>
    </source>
</evidence>
<comment type="function">
    <text evidence="10">Nuclear chaperone required for maturation and nuclear export of pre-60S ribosome subunits.</text>
</comment>
<keyword evidence="14" id="KW-1185">Reference proteome</keyword>
<dbReference type="GO" id="GO:0000027">
    <property type="term" value="P:ribosomal large subunit assembly"/>
    <property type="evidence" value="ECO:0007669"/>
    <property type="project" value="InterPro"/>
</dbReference>
<dbReference type="Pfam" id="PF07728">
    <property type="entry name" value="AAA_5"/>
    <property type="match status" value="8"/>
</dbReference>
<evidence type="ECO:0000256" key="1">
    <source>
        <dbReference type="ARBA" id="ARBA00004604"/>
    </source>
</evidence>
<dbReference type="GO" id="GO:0016887">
    <property type="term" value="F:ATP hydrolysis activity"/>
    <property type="evidence" value="ECO:0007669"/>
    <property type="project" value="InterPro"/>
</dbReference>
<feature type="compositionally biased region" description="Basic and acidic residues" evidence="11">
    <location>
        <begin position="4229"/>
        <end position="4251"/>
    </location>
</feature>
<dbReference type="GO" id="GO:0005654">
    <property type="term" value="C:nucleoplasm"/>
    <property type="evidence" value="ECO:0007669"/>
    <property type="project" value="UniProtKB-SubCell"/>
</dbReference>
<comment type="similarity">
    <text evidence="3 10">Belongs to the midasin family.</text>
</comment>
<evidence type="ECO:0000313" key="13">
    <source>
        <dbReference type="EMBL" id="CAF9923894.1"/>
    </source>
</evidence>
<evidence type="ECO:0000313" key="14">
    <source>
        <dbReference type="Proteomes" id="UP000664169"/>
    </source>
</evidence>
<keyword evidence="9 10" id="KW-0539">Nucleus</keyword>
<comment type="subcellular location">
    <subcellularLocation>
        <location evidence="1">Nucleus</location>
        <location evidence="1">Nucleolus</location>
    </subcellularLocation>
    <subcellularLocation>
        <location evidence="2">Nucleus</location>
        <location evidence="2">Nucleoplasm</location>
    </subcellularLocation>
</comment>
<dbReference type="SUPFAM" id="SSF53300">
    <property type="entry name" value="vWA-like"/>
    <property type="match status" value="1"/>
</dbReference>
<feature type="compositionally biased region" description="Acidic residues" evidence="11">
    <location>
        <begin position="4310"/>
        <end position="4320"/>
    </location>
</feature>
<dbReference type="GO" id="GO:0030687">
    <property type="term" value="C:preribosome, large subunit precursor"/>
    <property type="evidence" value="ECO:0007669"/>
    <property type="project" value="TreeGrafter"/>
</dbReference>
<dbReference type="EMBL" id="CAJPDQ010000020">
    <property type="protein sequence ID" value="CAF9923894.1"/>
    <property type="molecule type" value="Genomic_DNA"/>
</dbReference>
<feature type="compositionally biased region" description="Polar residues" evidence="11">
    <location>
        <begin position="4107"/>
        <end position="4116"/>
    </location>
</feature>
<feature type="region of interest" description="Disordered" evidence="11">
    <location>
        <begin position="4068"/>
        <end position="4091"/>
    </location>
</feature>
<dbReference type="Pfam" id="PF17867">
    <property type="entry name" value="AAA_lid_7"/>
    <property type="match status" value="3"/>
</dbReference>
<keyword evidence="7 10" id="KW-0067">ATP-binding</keyword>
<organism evidence="13 14">
    <name type="scientific">Gomphillus americanus</name>
    <dbReference type="NCBI Taxonomy" id="1940652"/>
    <lineage>
        <taxon>Eukaryota</taxon>
        <taxon>Fungi</taxon>
        <taxon>Dikarya</taxon>
        <taxon>Ascomycota</taxon>
        <taxon>Pezizomycotina</taxon>
        <taxon>Lecanoromycetes</taxon>
        <taxon>OSLEUM clade</taxon>
        <taxon>Ostropomycetidae</taxon>
        <taxon>Ostropales</taxon>
        <taxon>Graphidaceae</taxon>
        <taxon>Gomphilloideae</taxon>
        <taxon>Gomphillus</taxon>
    </lineage>
</organism>
<dbReference type="InterPro" id="IPR002035">
    <property type="entry name" value="VWF_A"/>
</dbReference>
<evidence type="ECO:0000256" key="2">
    <source>
        <dbReference type="ARBA" id="ARBA00004642"/>
    </source>
</evidence>
<feature type="compositionally biased region" description="Acidic residues" evidence="11">
    <location>
        <begin position="4280"/>
        <end position="4302"/>
    </location>
</feature>
<keyword evidence="8 10" id="KW-0143">Chaperone</keyword>
<feature type="compositionally biased region" description="Basic and acidic residues" evidence="11">
    <location>
        <begin position="4437"/>
        <end position="4463"/>
    </location>
</feature>
<gene>
    <name evidence="13" type="ORF">GOMPHAMPRED_003479</name>
</gene>
<dbReference type="GO" id="GO:0005730">
    <property type="term" value="C:nucleolus"/>
    <property type="evidence" value="ECO:0007669"/>
    <property type="project" value="UniProtKB-SubCell"/>
</dbReference>